<gene>
    <name evidence="5" type="ORF">ACH3VR_08945</name>
</gene>
<keyword evidence="2" id="KW-0804">Transcription</keyword>
<dbReference type="Gene3D" id="1.10.10.1320">
    <property type="entry name" value="Anti-sigma factor, zinc-finger domain"/>
    <property type="match status" value="1"/>
</dbReference>
<dbReference type="InterPro" id="IPR041916">
    <property type="entry name" value="Anti_sigma_zinc_sf"/>
</dbReference>
<reference evidence="5 6" key="1">
    <citation type="submission" date="2024-09" db="EMBL/GenBank/DDBJ databases">
        <authorList>
            <person name="Pan X."/>
        </authorList>
    </citation>
    <scope>NUCLEOTIDE SEQUENCE [LARGE SCALE GENOMIC DNA]</scope>
    <source>
        <strain evidence="5 6">B2969</strain>
    </source>
</reference>
<name>A0ABW7Q6K0_9MICO</name>
<proteinExistence type="predicted"/>
<keyword evidence="6" id="KW-1185">Reference proteome</keyword>
<keyword evidence="3" id="KW-0472">Membrane</keyword>
<protein>
    <submittedName>
        <fullName evidence="5">Zf-HC2 domain-containing protein</fullName>
    </submittedName>
</protein>
<accession>A0ABW7Q6K0</accession>
<dbReference type="RefSeq" id="WP_396640411.1">
    <property type="nucleotide sequence ID" value="NZ_JBIQWL010000002.1"/>
</dbReference>
<feature type="transmembrane region" description="Helical" evidence="3">
    <location>
        <begin position="95"/>
        <end position="115"/>
    </location>
</feature>
<feature type="domain" description="Putative zinc-finger" evidence="4">
    <location>
        <begin position="14"/>
        <end position="39"/>
    </location>
</feature>
<evidence type="ECO:0000256" key="3">
    <source>
        <dbReference type="SAM" id="Phobius"/>
    </source>
</evidence>
<keyword evidence="3" id="KW-1133">Transmembrane helix</keyword>
<sequence length="231" mass="24533">MNPDHPRFAQWDAAYVLGALSPAERREFEAHLEMCPDCRHAIAQLAPTVGLLSRISAEDAVRIDAVPPPAEEPDHPAEVLSLARERAHRRRRSRIIGLAVAAVLVIVALAVPFAVTGVRPPAQTFALESVVETPLQAGVRLTSVAWGTRIDLNCRYPEEDDADGPVWTYALAVVGADGTAQTVSTWKAGPGSTARLSAGTALDVADIRAVEIRTASGTVLMSYDLPAATSG</sequence>
<dbReference type="EMBL" id="JBIQWL010000002">
    <property type="protein sequence ID" value="MFH8250475.1"/>
    <property type="molecule type" value="Genomic_DNA"/>
</dbReference>
<evidence type="ECO:0000256" key="1">
    <source>
        <dbReference type="ARBA" id="ARBA00023015"/>
    </source>
</evidence>
<evidence type="ECO:0000313" key="5">
    <source>
        <dbReference type="EMBL" id="MFH8250475.1"/>
    </source>
</evidence>
<comment type="caution">
    <text evidence="5">The sequence shown here is derived from an EMBL/GenBank/DDBJ whole genome shotgun (WGS) entry which is preliminary data.</text>
</comment>
<evidence type="ECO:0000313" key="6">
    <source>
        <dbReference type="Proteomes" id="UP001610861"/>
    </source>
</evidence>
<evidence type="ECO:0000256" key="2">
    <source>
        <dbReference type="ARBA" id="ARBA00023163"/>
    </source>
</evidence>
<dbReference type="Pfam" id="PF13490">
    <property type="entry name" value="zf-HC2"/>
    <property type="match status" value="1"/>
</dbReference>
<keyword evidence="3" id="KW-0812">Transmembrane</keyword>
<keyword evidence="1" id="KW-0805">Transcription regulation</keyword>
<organism evidence="5 6">
    <name type="scientific">Microbacterium alkaliflavum</name>
    <dbReference type="NCBI Taxonomy" id="3248839"/>
    <lineage>
        <taxon>Bacteria</taxon>
        <taxon>Bacillati</taxon>
        <taxon>Actinomycetota</taxon>
        <taxon>Actinomycetes</taxon>
        <taxon>Micrococcales</taxon>
        <taxon>Microbacteriaceae</taxon>
        <taxon>Microbacterium</taxon>
    </lineage>
</organism>
<dbReference type="Proteomes" id="UP001610861">
    <property type="component" value="Unassembled WGS sequence"/>
</dbReference>
<dbReference type="InterPro" id="IPR027383">
    <property type="entry name" value="Znf_put"/>
</dbReference>
<evidence type="ECO:0000259" key="4">
    <source>
        <dbReference type="Pfam" id="PF13490"/>
    </source>
</evidence>